<dbReference type="InterPro" id="IPR000683">
    <property type="entry name" value="Gfo/Idh/MocA-like_OxRdtase_N"/>
</dbReference>
<proteinExistence type="predicted"/>
<organism evidence="2 3">
    <name type="scientific">Roseococcus pinisoli</name>
    <dbReference type="NCBI Taxonomy" id="2835040"/>
    <lineage>
        <taxon>Bacteria</taxon>
        <taxon>Pseudomonadati</taxon>
        <taxon>Pseudomonadota</taxon>
        <taxon>Alphaproteobacteria</taxon>
        <taxon>Acetobacterales</taxon>
        <taxon>Roseomonadaceae</taxon>
        <taxon>Roseococcus</taxon>
    </lineage>
</organism>
<accession>A0ABS5QC36</accession>
<protein>
    <submittedName>
        <fullName evidence="2">Gfo/Idh/MocA family oxidoreductase</fullName>
    </submittedName>
</protein>
<evidence type="ECO:0000259" key="1">
    <source>
        <dbReference type="Pfam" id="PF01408"/>
    </source>
</evidence>
<comment type="caution">
    <text evidence="2">The sequence shown here is derived from an EMBL/GenBank/DDBJ whole genome shotgun (WGS) entry which is preliminary data.</text>
</comment>
<gene>
    <name evidence="2" type="ORF">KHU32_09880</name>
</gene>
<dbReference type="InterPro" id="IPR051450">
    <property type="entry name" value="Gfo/Idh/MocA_Oxidoreductases"/>
</dbReference>
<evidence type="ECO:0000313" key="3">
    <source>
        <dbReference type="Proteomes" id="UP000766336"/>
    </source>
</evidence>
<dbReference type="PANTHER" id="PTHR43377:SF1">
    <property type="entry name" value="BILIVERDIN REDUCTASE A"/>
    <property type="match status" value="1"/>
</dbReference>
<reference evidence="2 3" key="1">
    <citation type="submission" date="2021-05" db="EMBL/GenBank/DDBJ databases">
        <title>Roseococcus sp. XZZS9, whole genome shotgun sequencing project.</title>
        <authorList>
            <person name="Zhao G."/>
            <person name="Shen L."/>
        </authorList>
    </citation>
    <scope>NUCLEOTIDE SEQUENCE [LARGE SCALE GENOMIC DNA]</scope>
    <source>
        <strain evidence="2 3">XZZS9</strain>
    </source>
</reference>
<evidence type="ECO:0000313" key="2">
    <source>
        <dbReference type="EMBL" id="MBS7811246.1"/>
    </source>
</evidence>
<dbReference type="SUPFAM" id="SSF55347">
    <property type="entry name" value="Glyceraldehyde-3-phosphate dehydrogenase-like, C-terminal domain"/>
    <property type="match status" value="1"/>
</dbReference>
<dbReference type="Pfam" id="PF01408">
    <property type="entry name" value="GFO_IDH_MocA"/>
    <property type="match status" value="1"/>
</dbReference>
<dbReference type="RefSeq" id="WP_213669935.1">
    <property type="nucleotide sequence ID" value="NZ_JAHCDA010000002.1"/>
</dbReference>
<dbReference type="InterPro" id="IPR036291">
    <property type="entry name" value="NAD(P)-bd_dom_sf"/>
</dbReference>
<dbReference type="SUPFAM" id="SSF51735">
    <property type="entry name" value="NAD(P)-binding Rossmann-fold domains"/>
    <property type="match status" value="1"/>
</dbReference>
<feature type="domain" description="Gfo/Idh/MocA-like oxidoreductase N-terminal" evidence="1">
    <location>
        <begin position="7"/>
        <end position="117"/>
    </location>
</feature>
<dbReference type="Proteomes" id="UP000766336">
    <property type="component" value="Unassembled WGS sequence"/>
</dbReference>
<dbReference type="PANTHER" id="PTHR43377">
    <property type="entry name" value="BILIVERDIN REDUCTASE A"/>
    <property type="match status" value="1"/>
</dbReference>
<dbReference type="EMBL" id="JAHCDA010000002">
    <property type="protein sequence ID" value="MBS7811246.1"/>
    <property type="molecule type" value="Genomic_DNA"/>
</dbReference>
<dbReference type="Gene3D" id="3.40.50.720">
    <property type="entry name" value="NAD(P)-binding Rossmann-like Domain"/>
    <property type="match status" value="1"/>
</dbReference>
<name>A0ABS5QC36_9PROT</name>
<keyword evidence="3" id="KW-1185">Reference proteome</keyword>
<dbReference type="Gene3D" id="3.30.360.10">
    <property type="entry name" value="Dihydrodipicolinate Reductase, domain 2"/>
    <property type="match status" value="1"/>
</dbReference>
<sequence>MTSDRLKLGIIGLGIMGERLLRAALAHPGTEVVAVWDPSAPAAARLAGIAPELGMSAEAGAVIAAADAVYVASPPDSHIAHGKAALAAGKALFLEKPLASDLVAAREFVAGARGQRAAVNFPMASSPTVAQLRRWRPEIGRVERIEIKADFAGWPRGWQKDAASWLSKRAEGGFTREVVSHFLFLAQRWGGPLRLAEAGVTYPEGDGSETAISARLWAGDVPVTLSGGVGTTTADEHNLTTIIGSKGQLRLRDWSYGEKLEADGQWRTAPDAMPNAEMRPLTLAGQLDKLAALTRGEETELASLAEALSIMEAVEGILAARRG</sequence>